<dbReference type="Pfam" id="PF03448">
    <property type="entry name" value="MgtE_N"/>
    <property type="match status" value="1"/>
</dbReference>
<proteinExistence type="inferred from homology"/>
<dbReference type="Pfam" id="PF00571">
    <property type="entry name" value="CBS"/>
    <property type="match status" value="2"/>
</dbReference>
<dbReference type="EMBL" id="QGNZ01000004">
    <property type="protein sequence ID" value="PWS26627.1"/>
    <property type="molecule type" value="Genomic_DNA"/>
</dbReference>
<evidence type="ECO:0000256" key="7">
    <source>
        <dbReference type="ARBA" id="ARBA00023136"/>
    </source>
</evidence>
<dbReference type="SMART" id="SM00116">
    <property type="entry name" value="CBS"/>
    <property type="match status" value="1"/>
</dbReference>
<feature type="transmembrane region" description="Helical" evidence="9">
    <location>
        <begin position="359"/>
        <end position="377"/>
    </location>
</feature>
<dbReference type="SMART" id="SM00924">
    <property type="entry name" value="MgtE_N"/>
    <property type="match status" value="1"/>
</dbReference>
<keyword evidence="4 9" id="KW-0812">Transmembrane</keyword>
<evidence type="ECO:0000313" key="12">
    <source>
        <dbReference type="Proteomes" id="UP000245379"/>
    </source>
</evidence>
<dbReference type="PROSITE" id="PS51371">
    <property type="entry name" value="CBS"/>
    <property type="match status" value="1"/>
</dbReference>
<evidence type="ECO:0000256" key="2">
    <source>
        <dbReference type="ARBA" id="ARBA00009749"/>
    </source>
</evidence>
<dbReference type="SUPFAM" id="SSF161093">
    <property type="entry name" value="MgtE membrane domain-like"/>
    <property type="match status" value="1"/>
</dbReference>
<keyword evidence="5 9" id="KW-0460">Magnesium</keyword>
<keyword evidence="7 9" id="KW-0472">Membrane</keyword>
<comment type="caution">
    <text evidence="11">The sequence shown here is derived from an EMBL/GenBank/DDBJ whole genome shotgun (WGS) entry which is preliminary data.</text>
</comment>
<accession>A0A317EKH0</accession>
<keyword evidence="9" id="KW-1003">Cell membrane</keyword>
<dbReference type="InterPro" id="IPR006669">
    <property type="entry name" value="MgtE_transporter"/>
</dbReference>
<protein>
    <recommendedName>
        <fullName evidence="9">Magnesium transporter MgtE</fullName>
    </recommendedName>
</protein>
<organism evidence="11 12">
    <name type="scientific">Pedobacter yonginense</name>
    <dbReference type="NCBI Taxonomy" id="651869"/>
    <lineage>
        <taxon>Bacteria</taxon>
        <taxon>Pseudomonadati</taxon>
        <taxon>Bacteroidota</taxon>
        <taxon>Sphingobacteriia</taxon>
        <taxon>Sphingobacteriales</taxon>
        <taxon>Sphingobacteriaceae</taxon>
        <taxon>Pedobacter</taxon>
    </lineage>
</organism>
<dbReference type="CDD" id="cd04606">
    <property type="entry name" value="CBS_pair_Mg_transporter"/>
    <property type="match status" value="1"/>
</dbReference>
<dbReference type="Gene3D" id="1.10.357.20">
    <property type="entry name" value="SLC41 divalent cation transporters, integral membrane domain"/>
    <property type="match status" value="1"/>
</dbReference>
<feature type="transmembrane region" description="Helical" evidence="9">
    <location>
        <begin position="314"/>
        <end position="339"/>
    </location>
</feature>
<dbReference type="InterPro" id="IPR038076">
    <property type="entry name" value="MgtE_N_sf"/>
</dbReference>
<dbReference type="PANTHER" id="PTHR43773:SF1">
    <property type="entry name" value="MAGNESIUM TRANSPORTER MGTE"/>
    <property type="match status" value="1"/>
</dbReference>
<dbReference type="SUPFAM" id="SSF54631">
    <property type="entry name" value="CBS-domain pair"/>
    <property type="match status" value="1"/>
</dbReference>
<comment type="subunit">
    <text evidence="9">Homodimer.</text>
</comment>
<feature type="transmembrane region" description="Helical" evidence="9">
    <location>
        <begin position="282"/>
        <end position="302"/>
    </location>
</feature>
<dbReference type="Gene3D" id="1.25.60.10">
    <property type="entry name" value="MgtE N-terminal domain-like"/>
    <property type="match status" value="1"/>
</dbReference>
<feature type="transmembrane region" description="Helical" evidence="9">
    <location>
        <begin position="389"/>
        <end position="409"/>
    </location>
</feature>
<evidence type="ECO:0000256" key="4">
    <source>
        <dbReference type="ARBA" id="ARBA00022692"/>
    </source>
</evidence>
<name>A0A317EKH0_9SPHI</name>
<keyword evidence="8" id="KW-0129">CBS domain</keyword>
<dbReference type="InterPro" id="IPR006668">
    <property type="entry name" value="Mg_transptr_MgtE_intracell_dom"/>
</dbReference>
<dbReference type="InterPro" id="IPR006667">
    <property type="entry name" value="SLC41_membr_dom"/>
</dbReference>
<keyword evidence="3 9" id="KW-0813">Transport</keyword>
<keyword evidence="9" id="KW-0479">Metal-binding</keyword>
<sequence length="458" mass="51086">MEELVVEEVQELLEKENDKALKRYLDELNISDVEQLIDELPQYAAKFIETISLNRAVNVFRILDFPTQERIIKKLSGNKLNQIIKDLPPDDRTALFSELKGDVVKKMITLLPPEERKESLALLGYKEDSIGRLMTPDYIAVKPEWSITRVLAHIRRYGKNSETIDVVYVINKDGVLLDDIRIREVLLADPDAIIGELTDKRFIALKANDPQEDAINIFRMNNRVALPVVDENNILLGIVTVDDILWIANEEYTEDMHKIGGSAALDEPYLDTSIFNLVRKRVGWLAILMIGEMLTATAMGFFEGQIHKATVLALFIPLIISCGGNSGSQASTLIIQAMALGEVTIKDWWLVMRREITSGFLLGICLGVIGFLRILVWHVAAPNVYGEHWILIAATISVSLVFVVLWGSLSGSMLPVLLKKLGADPATSSAPFVATLVDVTGLIIYFSFAVLFLKGVLL</sequence>
<reference evidence="11 12" key="1">
    <citation type="submission" date="2018-05" db="EMBL/GenBank/DDBJ databases">
        <title>Pedobacter paludis sp. nov., isolated from wetland soil.</title>
        <authorList>
            <person name="Zhang Y."/>
            <person name="Wang G."/>
        </authorList>
    </citation>
    <scope>NUCLEOTIDE SEQUENCE [LARGE SCALE GENOMIC DNA]</scope>
    <source>
        <strain evidence="11 12">KCTC22721</strain>
    </source>
</reference>
<evidence type="ECO:0000256" key="5">
    <source>
        <dbReference type="ARBA" id="ARBA00022842"/>
    </source>
</evidence>
<dbReference type="PANTHER" id="PTHR43773">
    <property type="entry name" value="MAGNESIUM TRANSPORTER MGTE"/>
    <property type="match status" value="1"/>
</dbReference>
<evidence type="ECO:0000256" key="9">
    <source>
        <dbReference type="RuleBase" id="RU362011"/>
    </source>
</evidence>
<dbReference type="GO" id="GO:0046872">
    <property type="term" value="F:metal ion binding"/>
    <property type="evidence" value="ECO:0007669"/>
    <property type="project" value="UniProtKB-KW"/>
</dbReference>
<comment type="subcellular location">
    <subcellularLocation>
        <location evidence="9">Cell membrane</location>
        <topology evidence="9">Multi-pass membrane protein</topology>
    </subcellularLocation>
    <subcellularLocation>
        <location evidence="1">Membrane</location>
        <topology evidence="1">Multi-pass membrane protein</topology>
    </subcellularLocation>
</comment>
<keyword evidence="6 9" id="KW-1133">Transmembrane helix</keyword>
<evidence type="ECO:0000256" key="3">
    <source>
        <dbReference type="ARBA" id="ARBA00022448"/>
    </source>
</evidence>
<dbReference type="OrthoDB" id="9790355at2"/>
<dbReference type="InterPro" id="IPR036739">
    <property type="entry name" value="SLC41_membr_dom_sf"/>
</dbReference>
<comment type="function">
    <text evidence="9">Acts as a magnesium transporter.</text>
</comment>
<dbReference type="GO" id="GO:0015095">
    <property type="term" value="F:magnesium ion transmembrane transporter activity"/>
    <property type="evidence" value="ECO:0007669"/>
    <property type="project" value="UniProtKB-UniRule"/>
</dbReference>
<dbReference type="GO" id="GO:0005886">
    <property type="term" value="C:plasma membrane"/>
    <property type="evidence" value="ECO:0007669"/>
    <property type="project" value="UniProtKB-SubCell"/>
</dbReference>
<evidence type="ECO:0000313" key="11">
    <source>
        <dbReference type="EMBL" id="PWS26627.1"/>
    </source>
</evidence>
<feature type="domain" description="CBS" evidence="10">
    <location>
        <begin position="198"/>
        <end position="256"/>
    </location>
</feature>
<comment type="similarity">
    <text evidence="2 9">Belongs to the SLC41A transporter family.</text>
</comment>
<dbReference type="InterPro" id="IPR000644">
    <property type="entry name" value="CBS_dom"/>
</dbReference>
<dbReference type="Proteomes" id="UP000245379">
    <property type="component" value="Unassembled WGS sequence"/>
</dbReference>
<evidence type="ECO:0000259" key="10">
    <source>
        <dbReference type="PROSITE" id="PS51371"/>
    </source>
</evidence>
<dbReference type="Gene3D" id="3.10.580.10">
    <property type="entry name" value="CBS-domain"/>
    <property type="match status" value="1"/>
</dbReference>
<gene>
    <name evidence="11" type="primary">mgtE</name>
    <name evidence="11" type="ORF">DHW03_17865</name>
</gene>
<feature type="transmembrane region" description="Helical" evidence="9">
    <location>
        <begin position="429"/>
        <end position="453"/>
    </location>
</feature>
<dbReference type="InterPro" id="IPR046342">
    <property type="entry name" value="CBS_dom_sf"/>
</dbReference>
<evidence type="ECO:0000256" key="6">
    <source>
        <dbReference type="ARBA" id="ARBA00022989"/>
    </source>
</evidence>
<evidence type="ECO:0000256" key="8">
    <source>
        <dbReference type="PROSITE-ProRule" id="PRU00703"/>
    </source>
</evidence>
<dbReference type="Pfam" id="PF01769">
    <property type="entry name" value="MgtE"/>
    <property type="match status" value="1"/>
</dbReference>
<dbReference type="NCBIfam" id="TIGR00400">
    <property type="entry name" value="mgtE"/>
    <property type="match status" value="1"/>
</dbReference>
<evidence type="ECO:0000256" key="1">
    <source>
        <dbReference type="ARBA" id="ARBA00004141"/>
    </source>
</evidence>
<dbReference type="AlphaFoldDB" id="A0A317EKH0"/>
<dbReference type="RefSeq" id="WP_109927187.1">
    <property type="nucleotide sequence ID" value="NZ_QGNZ01000004.1"/>
</dbReference>
<keyword evidence="12" id="KW-1185">Reference proteome</keyword>
<dbReference type="SUPFAM" id="SSF158791">
    <property type="entry name" value="MgtE N-terminal domain-like"/>
    <property type="match status" value="1"/>
</dbReference>